<feature type="non-terminal residue" evidence="1">
    <location>
        <position position="1"/>
    </location>
</feature>
<organism evidence="1">
    <name type="scientific">marine sediment metagenome</name>
    <dbReference type="NCBI Taxonomy" id="412755"/>
    <lineage>
        <taxon>unclassified sequences</taxon>
        <taxon>metagenomes</taxon>
        <taxon>ecological metagenomes</taxon>
    </lineage>
</organism>
<protein>
    <submittedName>
        <fullName evidence="1">Uncharacterized protein</fullName>
    </submittedName>
</protein>
<dbReference type="AlphaFoldDB" id="X1CSZ3"/>
<evidence type="ECO:0000313" key="1">
    <source>
        <dbReference type="EMBL" id="GAG96082.1"/>
    </source>
</evidence>
<comment type="caution">
    <text evidence="1">The sequence shown here is derived from an EMBL/GenBank/DDBJ whole genome shotgun (WGS) entry which is preliminary data.</text>
</comment>
<proteinExistence type="predicted"/>
<gene>
    <name evidence="1" type="ORF">S01H4_36910</name>
</gene>
<accession>X1CSZ3</accession>
<dbReference type="EMBL" id="BART01019776">
    <property type="protein sequence ID" value="GAG96082.1"/>
    <property type="molecule type" value="Genomic_DNA"/>
</dbReference>
<name>X1CSZ3_9ZZZZ</name>
<reference evidence="1" key="1">
    <citation type="journal article" date="2014" name="Front. Microbiol.">
        <title>High frequency of phylogenetically diverse reductive dehalogenase-homologous genes in deep subseafloor sedimentary metagenomes.</title>
        <authorList>
            <person name="Kawai M."/>
            <person name="Futagami T."/>
            <person name="Toyoda A."/>
            <person name="Takaki Y."/>
            <person name="Nishi S."/>
            <person name="Hori S."/>
            <person name="Arai W."/>
            <person name="Tsubouchi T."/>
            <person name="Morono Y."/>
            <person name="Uchiyama I."/>
            <person name="Ito T."/>
            <person name="Fujiyama A."/>
            <person name="Inagaki F."/>
            <person name="Takami H."/>
        </authorList>
    </citation>
    <scope>NUCLEOTIDE SEQUENCE</scope>
    <source>
        <strain evidence="1">Expedition CK06-06</strain>
    </source>
</reference>
<sequence length="36" mass="4475">LIQITPLFFNLSFFFKLNRIKPYGYNKTLWNDFEVF</sequence>